<keyword evidence="3" id="KW-1185">Reference proteome</keyword>
<comment type="caution">
    <text evidence="2">The sequence shown here is derived from an EMBL/GenBank/DDBJ whole genome shotgun (WGS) entry which is preliminary data.</text>
</comment>
<accession>A0A947D7N8</accession>
<feature type="region of interest" description="Disordered" evidence="1">
    <location>
        <begin position="18"/>
        <end position="47"/>
    </location>
</feature>
<dbReference type="RefSeq" id="WP_261971107.1">
    <property type="nucleotide sequence ID" value="NZ_JAHHZF010000014.1"/>
</dbReference>
<dbReference type="AlphaFoldDB" id="A0A947D7N8"/>
<evidence type="ECO:0000313" key="3">
    <source>
        <dbReference type="Proteomes" id="UP000766595"/>
    </source>
</evidence>
<proteinExistence type="predicted"/>
<sequence length="58" mass="6212">MSMMAVMAGSLRFGLGRRFSDRTGKGKTRGCDEGARDPDSGFSRPGDLTAGLRRAYLA</sequence>
<evidence type="ECO:0000313" key="2">
    <source>
        <dbReference type="EMBL" id="MBT9292603.1"/>
    </source>
</evidence>
<feature type="compositionally biased region" description="Basic and acidic residues" evidence="1">
    <location>
        <begin position="18"/>
        <end position="39"/>
    </location>
</feature>
<gene>
    <name evidence="2" type="ORF">KL771_24290</name>
</gene>
<organism evidence="2 3">
    <name type="scientific">Prosthecodimorpha staleyi</name>
    <dbReference type="NCBI Taxonomy" id="2840188"/>
    <lineage>
        <taxon>Bacteria</taxon>
        <taxon>Pseudomonadati</taxon>
        <taxon>Pseudomonadota</taxon>
        <taxon>Alphaproteobacteria</taxon>
        <taxon>Hyphomicrobiales</taxon>
        <taxon>Ancalomicrobiaceae</taxon>
        <taxon>Prosthecodimorpha</taxon>
    </lineage>
</organism>
<dbReference type="Proteomes" id="UP000766595">
    <property type="component" value="Unassembled WGS sequence"/>
</dbReference>
<protein>
    <submittedName>
        <fullName evidence="2">Uncharacterized protein</fullName>
    </submittedName>
</protein>
<reference evidence="2 3" key="1">
    <citation type="submission" date="2021-06" db="EMBL/GenBank/DDBJ databases">
        <authorList>
            <person name="Grouzdev D.S."/>
            <person name="Koziaeva V."/>
        </authorList>
    </citation>
    <scope>NUCLEOTIDE SEQUENCE [LARGE SCALE GENOMIC DNA]</scope>
    <source>
        <strain evidence="2 3">22</strain>
    </source>
</reference>
<name>A0A947D7N8_9HYPH</name>
<evidence type="ECO:0000256" key="1">
    <source>
        <dbReference type="SAM" id="MobiDB-lite"/>
    </source>
</evidence>
<dbReference type="EMBL" id="JAHHZF010000014">
    <property type="protein sequence ID" value="MBT9292603.1"/>
    <property type="molecule type" value="Genomic_DNA"/>
</dbReference>